<dbReference type="PANTHER" id="PTHR46825">
    <property type="entry name" value="D-ALANYL-D-ALANINE-CARBOXYPEPTIDASE/ENDOPEPTIDASE AMPH"/>
    <property type="match status" value="1"/>
</dbReference>
<sequence length="634" mass="72584">MKKEKVNIILFLVTIFLLLISSSSSAQSLEDLRSVESFFDGFLKSQIEEYKVPGVTISVVQDGEILFKKGYGYSDLENTQRVDADNTLFRPGSVSKLFIWTSIMQLVEQGKVDLNENVNEYLDFEIPNEIVNKDNTEDIKAITVMNLLNHNAGFEDKIKDLFVLTEADIKPLGTYLREYMPARVYPAGREMAYSNYGSALAAYIVEKVSGMRFDEYVEANIFKPLNMNNSTFRQPVPAEIAGESSLGFAYLNGAYHSDPFEYIQPYPVGALSSTAEDMAKFMLAHLNMGSYQGNRILSPETAADMHSQSFTHHSEFAGMAHGFIEMNYNGYRMITHGGDTFLFHSGLYLIPELNTGLFISYNGRDAAVARDLLIKSFMDRYFPDKNTNTVLSENSNFIKPELIEGKYIINRVNHTTYESITKYFSITNIEVDSSRNIIYNFMGETNRLRQIEPGVFFDNESGNKLYAALNQEGEVDELWTNSPNVLKRASWYEDPLINAAFVLIFIILTLVLSVKWIKSLFKRSVRNKYFLEKITAVVFGFLSIGFIVAIALVFSDLHPIYNVPYLFLETSDLFDKLMIFIWVLPLLLVLLLYTNLRVWAIRNWKFSSKIFYTIYTIFSAGIVWWFYNLNLLVF</sequence>
<name>A0A4R6RRT0_9FIRM</name>
<protein>
    <submittedName>
        <fullName evidence="4">CubicO group peptidase (Beta-lactamase class C family)</fullName>
    </submittedName>
</protein>
<feature type="transmembrane region" description="Helical" evidence="1">
    <location>
        <begin position="534"/>
        <end position="557"/>
    </location>
</feature>
<feature type="signal peptide" evidence="2">
    <location>
        <begin position="1"/>
        <end position="26"/>
    </location>
</feature>
<keyword evidence="1" id="KW-1133">Transmembrane helix</keyword>
<dbReference type="InterPro" id="IPR050491">
    <property type="entry name" value="AmpC-like"/>
</dbReference>
<dbReference type="InterPro" id="IPR001466">
    <property type="entry name" value="Beta-lactam-related"/>
</dbReference>
<keyword evidence="1" id="KW-0472">Membrane</keyword>
<keyword evidence="2" id="KW-0732">Signal</keyword>
<evidence type="ECO:0000313" key="4">
    <source>
        <dbReference type="EMBL" id="TDP88927.1"/>
    </source>
</evidence>
<dbReference type="PANTHER" id="PTHR46825:SF9">
    <property type="entry name" value="BETA-LACTAMASE-RELATED DOMAIN-CONTAINING PROTEIN"/>
    <property type="match status" value="1"/>
</dbReference>
<dbReference type="RefSeq" id="WP_133531023.1">
    <property type="nucleotide sequence ID" value="NZ_SNXX01000028.1"/>
</dbReference>
<dbReference type="InterPro" id="IPR012338">
    <property type="entry name" value="Beta-lactam/transpept-like"/>
</dbReference>
<comment type="caution">
    <text evidence="4">The sequence shown here is derived from an EMBL/GenBank/DDBJ whole genome shotgun (WGS) entry which is preliminary data.</text>
</comment>
<gene>
    <name evidence="4" type="ORF">C7957_12816</name>
</gene>
<keyword evidence="1" id="KW-0812">Transmembrane</keyword>
<evidence type="ECO:0000259" key="3">
    <source>
        <dbReference type="Pfam" id="PF00144"/>
    </source>
</evidence>
<organism evidence="4 5">
    <name type="scientific">Halanaerobium saccharolyticum</name>
    <dbReference type="NCBI Taxonomy" id="43595"/>
    <lineage>
        <taxon>Bacteria</taxon>
        <taxon>Bacillati</taxon>
        <taxon>Bacillota</taxon>
        <taxon>Clostridia</taxon>
        <taxon>Halanaerobiales</taxon>
        <taxon>Halanaerobiaceae</taxon>
        <taxon>Halanaerobium</taxon>
    </lineage>
</organism>
<dbReference type="EMBL" id="SNXX01000028">
    <property type="protein sequence ID" value="TDP88927.1"/>
    <property type="molecule type" value="Genomic_DNA"/>
</dbReference>
<feature type="transmembrane region" description="Helical" evidence="1">
    <location>
        <begin position="577"/>
        <end position="598"/>
    </location>
</feature>
<evidence type="ECO:0000256" key="1">
    <source>
        <dbReference type="SAM" id="Phobius"/>
    </source>
</evidence>
<reference evidence="4 5" key="1">
    <citation type="submission" date="2019-03" db="EMBL/GenBank/DDBJ databases">
        <title>Subsurface microbial communities from deep shales in Ohio and West Virginia, USA.</title>
        <authorList>
            <person name="Wrighton K."/>
        </authorList>
    </citation>
    <scope>NUCLEOTIDE SEQUENCE [LARGE SCALE GENOMIC DNA]</scope>
    <source>
        <strain evidence="4 5">MSL 7</strain>
    </source>
</reference>
<dbReference type="AlphaFoldDB" id="A0A4R6RRT0"/>
<evidence type="ECO:0000256" key="2">
    <source>
        <dbReference type="SAM" id="SignalP"/>
    </source>
</evidence>
<feature type="domain" description="Beta-lactamase-related" evidence="3">
    <location>
        <begin position="40"/>
        <end position="366"/>
    </location>
</feature>
<accession>A0A4R6RRT0</accession>
<proteinExistence type="predicted"/>
<dbReference type="SUPFAM" id="SSF56601">
    <property type="entry name" value="beta-lactamase/transpeptidase-like"/>
    <property type="match status" value="1"/>
</dbReference>
<dbReference type="Proteomes" id="UP000295176">
    <property type="component" value="Unassembled WGS sequence"/>
</dbReference>
<dbReference type="Gene3D" id="3.40.710.10">
    <property type="entry name" value="DD-peptidase/beta-lactamase superfamily"/>
    <property type="match status" value="1"/>
</dbReference>
<evidence type="ECO:0000313" key="5">
    <source>
        <dbReference type="Proteomes" id="UP000295176"/>
    </source>
</evidence>
<feature type="transmembrane region" description="Helical" evidence="1">
    <location>
        <begin position="496"/>
        <end position="514"/>
    </location>
</feature>
<feature type="chain" id="PRO_5020728854" evidence="2">
    <location>
        <begin position="27"/>
        <end position="634"/>
    </location>
</feature>
<feature type="transmembrane region" description="Helical" evidence="1">
    <location>
        <begin position="610"/>
        <end position="627"/>
    </location>
</feature>
<dbReference type="Pfam" id="PF00144">
    <property type="entry name" value="Beta-lactamase"/>
    <property type="match status" value="1"/>
</dbReference>